<protein>
    <submittedName>
        <fullName evidence="1">Uncharacterized protein</fullName>
    </submittedName>
</protein>
<gene>
    <name evidence="1" type="ORF">ASPCADRAFT_210742</name>
</gene>
<proteinExistence type="predicted"/>
<dbReference type="AlphaFoldDB" id="A0A1R3RB81"/>
<evidence type="ECO:0000313" key="2">
    <source>
        <dbReference type="Proteomes" id="UP000188318"/>
    </source>
</evidence>
<dbReference type="EMBL" id="KV907509">
    <property type="protein sequence ID" value="OOF91744.1"/>
    <property type="molecule type" value="Genomic_DNA"/>
</dbReference>
<organism evidence="1 2">
    <name type="scientific">Aspergillus carbonarius (strain ITEM 5010)</name>
    <dbReference type="NCBI Taxonomy" id="602072"/>
    <lineage>
        <taxon>Eukaryota</taxon>
        <taxon>Fungi</taxon>
        <taxon>Dikarya</taxon>
        <taxon>Ascomycota</taxon>
        <taxon>Pezizomycotina</taxon>
        <taxon>Eurotiomycetes</taxon>
        <taxon>Eurotiomycetidae</taxon>
        <taxon>Eurotiales</taxon>
        <taxon>Aspergillaceae</taxon>
        <taxon>Aspergillus</taxon>
        <taxon>Aspergillus subgen. Circumdati</taxon>
    </lineage>
</organism>
<name>A0A1R3RB81_ASPC5</name>
<evidence type="ECO:0000313" key="1">
    <source>
        <dbReference type="EMBL" id="OOF91744.1"/>
    </source>
</evidence>
<sequence length="132" mass="15582">MDAQTRFQLVRRCVRARVGKTNVVHHDLTRIFDATKRLDHTALTDSDLETLGLKVSTLDLEGAPPQDHHAFYRPLARLEVRAIDWERVRFSEWTEGYSDEPRRVEYTLQSVSNKLWCSWLEEGKKPSWMQRK</sequence>
<dbReference type="Proteomes" id="UP000188318">
    <property type="component" value="Unassembled WGS sequence"/>
</dbReference>
<accession>A0A1R3RB81</accession>
<reference evidence="2" key="1">
    <citation type="journal article" date="2017" name="Genome Biol.">
        <title>Comparative genomics reveals high biological diversity and specific adaptations in the industrially and medically important fungal genus Aspergillus.</title>
        <authorList>
            <person name="de Vries R.P."/>
            <person name="Riley R."/>
            <person name="Wiebenga A."/>
            <person name="Aguilar-Osorio G."/>
            <person name="Amillis S."/>
            <person name="Uchima C.A."/>
            <person name="Anderluh G."/>
            <person name="Asadollahi M."/>
            <person name="Askin M."/>
            <person name="Barry K."/>
            <person name="Battaglia E."/>
            <person name="Bayram O."/>
            <person name="Benocci T."/>
            <person name="Braus-Stromeyer S.A."/>
            <person name="Caldana C."/>
            <person name="Canovas D."/>
            <person name="Cerqueira G.C."/>
            <person name="Chen F."/>
            <person name="Chen W."/>
            <person name="Choi C."/>
            <person name="Clum A."/>
            <person name="Dos Santos R.A."/>
            <person name="Damasio A.R."/>
            <person name="Diallinas G."/>
            <person name="Emri T."/>
            <person name="Fekete E."/>
            <person name="Flipphi M."/>
            <person name="Freyberg S."/>
            <person name="Gallo A."/>
            <person name="Gournas C."/>
            <person name="Habgood R."/>
            <person name="Hainaut M."/>
            <person name="Harispe M.L."/>
            <person name="Henrissat B."/>
            <person name="Hilden K.S."/>
            <person name="Hope R."/>
            <person name="Hossain A."/>
            <person name="Karabika E."/>
            <person name="Karaffa L."/>
            <person name="Karanyi Z."/>
            <person name="Krasevec N."/>
            <person name="Kuo A."/>
            <person name="Kusch H."/>
            <person name="LaButti K."/>
            <person name="Lagendijk E.L."/>
            <person name="Lapidus A."/>
            <person name="Levasseur A."/>
            <person name="Lindquist E."/>
            <person name="Lipzen A."/>
            <person name="Logrieco A.F."/>
            <person name="MacCabe A."/>
            <person name="Maekelae M.R."/>
            <person name="Malavazi I."/>
            <person name="Melin P."/>
            <person name="Meyer V."/>
            <person name="Mielnichuk N."/>
            <person name="Miskei M."/>
            <person name="Molnar A.P."/>
            <person name="Mule G."/>
            <person name="Ngan C.Y."/>
            <person name="Orejas M."/>
            <person name="Orosz E."/>
            <person name="Ouedraogo J.P."/>
            <person name="Overkamp K.M."/>
            <person name="Park H.-S."/>
            <person name="Perrone G."/>
            <person name="Piumi F."/>
            <person name="Punt P.J."/>
            <person name="Ram A.F."/>
            <person name="Ramon A."/>
            <person name="Rauscher S."/>
            <person name="Record E."/>
            <person name="Riano-Pachon D.M."/>
            <person name="Robert V."/>
            <person name="Roehrig J."/>
            <person name="Ruller R."/>
            <person name="Salamov A."/>
            <person name="Salih N.S."/>
            <person name="Samson R.A."/>
            <person name="Sandor E."/>
            <person name="Sanguinetti M."/>
            <person name="Schuetze T."/>
            <person name="Sepcic K."/>
            <person name="Shelest E."/>
            <person name="Sherlock G."/>
            <person name="Sophianopoulou V."/>
            <person name="Squina F.M."/>
            <person name="Sun H."/>
            <person name="Susca A."/>
            <person name="Todd R.B."/>
            <person name="Tsang A."/>
            <person name="Unkles S.E."/>
            <person name="van de Wiele N."/>
            <person name="van Rossen-Uffink D."/>
            <person name="Oliveira J.V."/>
            <person name="Vesth T.C."/>
            <person name="Visser J."/>
            <person name="Yu J.-H."/>
            <person name="Zhou M."/>
            <person name="Andersen M.R."/>
            <person name="Archer D.B."/>
            <person name="Baker S.E."/>
            <person name="Benoit I."/>
            <person name="Brakhage A.A."/>
            <person name="Braus G.H."/>
            <person name="Fischer R."/>
            <person name="Frisvad J.C."/>
            <person name="Goldman G.H."/>
            <person name="Houbraken J."/>
            <person name="Oakley B."/>
            <person name="Pocsi I."/>
            <person name="Scazzocchio C."/>
            <person name="Seiboth B."/>
            <person name="vanKuyk P.A."/>
            <person name="Wortman J."/>
            <person name="Dyer P.S."/>
            <person name="Grigoriev I.V."/>
        </authorList>
    </citation>
    <scope>NUCLEOTIDE SEQUENCE [LARGE SCALE GENOMIC DNA]</scope>
    <source>
        <strain evidence="2">ITEM 5010</strain>
    </source>
</reference>
<keyword evidence="2" id="KW-1185">Reference proteome</keyword>
<dbReference type="VEuPathDB" id="FungiDB:ASPCADRAFT_210742"/>